<gene>
    <name evidence="2" type="ORF">CSOJ01_14527</name>
</gene>
<keyword evidence="3" id="KW-1185">Reference proteome</keyword>
<comment type="caution">
    <text evidence="2">The sequence shown here is derived from an EMBL/GenBank/DDBJ whole genome shotgun (WGS) entry which is preliminary data.</text>
</comment>
<dbReference type="AlphaFoldDB" id="A0A8H6IPS9"/>
<dbReference type="EMBL" id="WIGN01000498">
    <property type="protein sequence ID" value="KAF6790670.1"/>
    <property type="molecule type" value="Genomic_DNA"/>
</dbReference>
<protein>
    <submittedName>
        <fullName evidence="2">Nuclear pore protein-like protein</fullName>
    </submittedName>
</protein>
<dbReference type="Proteomes" id="UP000652219">
    <property type="component" value="Unassembled WGS sequence"/>
</dbReference>
<feature type="region of interest" description="Disordered" evidence="1">
    <location>
        <begin position="1"/>
        <end position="24"/>
    </location>
</feature>
<organism evidence="2 3">
    <name type="scientific">Colletotrichum sojae</name>
    <dbReference type="NCBI Taxonomy" id="2175907"/>
    <lineage>
        <taxon>Eukaryota</taxon>
        <taxon>Fungi</taxon>
        <taxon>Dikarya</taxon>
        <taxon>Ascomycota</taxon>
        <taxon>Pezizomycotina</taxon>
        <taxon>Sordariomycetes</taxon>
        <taxon>Hypocreomycetidae</taxon>
        <taxon>Glomerellales</taxon>
        <taxon>Glomerellaceae</taxon>
        <taxon>Colletotrichum</taxon>
        <taxon>Colletotrichum orchidearum species complex</taxon>
    </lineage>
</organism>
<accession>A0A8H6IPS9</accession>
<reference evidence="2 3" key="1">
    <citation type="journal article" date="2020" name="Phytopathology">
        <title>Genome Sequence Resources of Colletotrichum truncatum, C. plurivorum, C. musicola, and C. sojae: Four Species Pathogenic to Soybean (Glycine max).</title>
        <authorList>
            <person name="Rogerio F."/>
            <person name="Boufleur T.R."/>
            <person name="Ciampi-Guillardi M."/>
            <person name="Sukno S.A."/>
            <person name="Thon M.R."/>
            <person name="Massola Junior N.S."/>
            <person name="Baroncelli R."/>
        </authorList>
    </citation>
    <scope>NUCLEOTIDE SEQUENCE [LARGE SCALE GENOMIC DNA]</scope>
    <source>
        <strain evidence="2 3">LFN0009</strain>
    </source>
</reference>
<sequence length="361" mass="40577">MSGGATSSTTPPSEKLQDIRPTPRDVSKTDIVIIDKQGDVLLKVGGGDRAIERFCVSSKTLARCSSPFEDLLLLDNTGEADSPDEYLVTLPGDAPEPMRILLLIAHGCHDDVPESLSTRQFFELVELASRYDMIAALHPWLQQWTNPLLEAIKSQKLDLLGFIAWETGSRRFYEYTVMLFAKQCAIDEYGNPLDPRNSRPVRLNKHSVRTGFYDYALKMRGDVVREVLFKLATAIQDCLGNSVCQQGDSVVCPLVVFGSLTKAYEAAGIDWEAFRSSRFPSYRKGLSDLASSLMSMQYDNVQGHDCNPIPRIQKAVAEIWKDRELSLVEEDERHFEERAMIYDAAKVDEDARRRRVGDSQS</sequence>
<dbReference type="InterPro" id="IPR011333">
    <property type="entry name" value="SKP1/BTB/POZ_sf"/>
</dbReference>
<evidence type="ECO:0000313" key="3">
    <source>
        <dbReference type="Proteomes" id="UP000652219"/>
    </source>
</evidence>
<evidence type="ECO:0000256" key="1">
    <source>
        <dbReference type="SAM" id="MobiDB-lite"/>
    </source>
</evidence>
<feature type="compositionally biased region" description="Basic and acidic residues" evidence="1">
    <location>
        <begin position="15"/>
        <end position="24"/>
    </location>
</feature>
<evidence type="ECO:0000313" key="2">
    <source>
        <dbReference type="EMBL" id="KAF6790670.1"/>
    </source>
</evidence>
<proteinExistence type="predicted"/>
<dbReference type="Gene3D" id="3.30.710.10">
    <property type="entry name" value="Potassium Channel Kv1.1, Chain A"/>
    <property type="match status" value="1"/>
</dbReference>
<feature type="compositionally biased region" description="Low complexity" evidence="1">
    <location>
        <begin position="1"/>
        <end position="13"/>
    </location>
</feature>
<name>A0A8H6IPS9_9PEZI</name>